<keyword evidence="3" id="KW-1185">Reference proteome</keyword>
<dbReference type="SUPFAM" id="SSF51197">
    <property type="entry name" value="Clavaminate synthase-like"/>
    <property type="match status" value="1"/>
</dbReference>
<dbReference type="AlphaFoldDB" id="A0A5C8PQJ8"/>
<comment type="caution">
    <text evidence="2">The sequence shown here is derived from an EMBL/GenBank/DDBJ whole genome shotgun (WGS) entry which is preliminary data.</text>
</comment>
<evidence type="ECO:0000313" key="2">
    <source>
        <dbReference type="EMBL" id="TXL77191.1"/>
    </source>
</evidence>
<reference evidence="2 3" key="1">
    <citation type="submission" date="2019-06" db="EMBL/GenBank/DDBJ databases">
        <title>New taxonomy in bacterial strain CC-CFT640, isolated from vineyard.</title>
        <authorList>
            <person name="Lin S.-Y."/>
            <person name="Tsai C.-F."/>
            <person name="Young C.-C."/>
        </authorList>
    </citation>
    <scope>NUCLEOTIDE SEQUENCE [LARGE SCALE GENOMIC DNA]</scope>
    <source>
        <strain evidence="2 3">CC-CFT640</strain>
    </source>
</reference>
<gene>
    <name evidence="2" type="ORF">FHP25_10535</name>
</gene>
<dbReference type="PANTHER" id="PTHR20883">
    <property type="entry name" value="PHYTANOYL-COA DIOXYGENASE DOMAIN CONTAINING 1"/>
    <property type="match status" value="1"/>
</dbReference>
<dbReference type="GO" id="GO:0005506">
    <property type="term" value="F:iron ion binding"/>
    <property type="evidence" value="ECO:0007669"/>
    <property type="project" value="UniProtKB-ARBA"/>
</dbReference>
<dbReference type="RefSeq" id="WP_147846892.1">
    <property type="nucleotide sequence ID" value="NZ_VDUZ01000009.1"/>
</dbReference>
<dbReference type="GO" id="GO:0016706">
    <property type="term" value="F:2-oxoglutarate-dependent dioxygenase activity"/>
    <property type="evidence" value="ECO:0007669"/>
    <property type="project" value="UniProtKB-ARBA"/>
</dbReference>
<organism evidence="2 3">
    <name type="scientific">Vineibacter terrae</name>
    <dbReference type="NCBI Taxonomy" id="2586908"/>
    <lineage>
        <taxon>Bacteria</taxon>
        <taxon>Pseudomonadati</taxon>
        <taxon>Pseudomonadota</taxon>
        <taxon>Alphaproteobacteria</taxon>
        <taxon>Hyphomicrobiales</taxon>
        <taxon>Vineibacter</taxon>
    </lineage>
</organism>
<dbReference type="OrthoDB" id="9791262at2"/>
<evidence type="ECO:0000256" key="1">
    <source>
        <dbReference type="ARBA" id="ARBA00001954"/>
    </source>
</evidence>
<keyword evidence="2" id="KW-0223">Dioxygenase</keyword>
<keyword evidence="2" id="KW-0560">Oxidoreductase</keyword>
<dbReference type="PANTHER" id="PTHR20883:SF48">
    <property type="entry name" value="ECTOINE DIOXYGENASE"/>
    <property type="match status" value="1"/>
</dbReference>
<comment type="cofactor">
    <cofactor evidence="1">
        <name>Fe(2+)</name>
        <dbReference type="ChEBI" id="CHEBI:29033"/>
    </cofactor>
</comment>
<proteinExistence type="predicted"/>
<evidence type="ECO:0000313" key="3">
    <source>
        <dbReference type="Proteomes" id="UP000321638"/>
    </source>
</evidence>
<sequence length="277" mass="30791">MPKLLSDDAVAAYQRNGYHFPIDVLTEAETLDLRRRLEAHEAGAGGPIQGDRRHKAHLYLTWLNDLIRHPRILDTVEDVLGPNLLCWSTSFFIKEASDAGFVSWHQDATYWGLSSPAVMTVWVAFTPANLLNGCMMFMPGSHREQLEHRDTFDKNNLLSRGQEIAVKVDESKGVPAILKPGQASLHHVLLAHGSAPNKSDDRRIGFAIRYIPTHVSQAVGEKDSATLVRGVDTYHHFDHEARPSADCAPEALAAHAAIVGRQVQVLYRGTGQEHFRP</sequence>
<accession>A0A5C8PQJ8</accession>
<dbReference type="Proteomes" id="UP000321638">
    <property type="component" value="Unassembled WGS sequence"/>
</dbReference>
<name>A0A5C8PQJ8_9HYPH</name>
<dbReference type="Gene3D" id="2.60.120.620">
    <property type="entry name" value="q2cbj1_9rhob like domain"/>
    <property type="match status" value="1"/>
</dbReference>
<dbReference type="InterPro" id="IPR008775">
    <property type="entry name" value="Phytyl_CoA_dOase-like"/>
</dbReference>
<dbReference type="Pfam" id="PF05721">
    <property type="entry name" value="PhyH"/>
    <property type="match status" value="1"/>
</dbReference>
<dbReference type="EMBL" id="VDUZ01000009">
    <property type="protein sequence ID" value="TXL77191.1"/>
    <property type="molecule type" value="Genomic_DNA"/>
</dbReference>
<protein>
    <submittedName>
        <fullName evidence="2">Phytanoyl-CoA dioxygenase</fullName>
    </submittedName>
</protein>